<keyword evidence="2" id="KW-1185">Reference proteome</keyword>
<sequence length="294" mass="31649">MAWGTLGCYDDQGTRKAVGGPAKPPRARPGGGRFGVVPVAHGSLARRSRLRGTVQAEELDLVAPLRGAGSSRPGMQEEEVAVPGHVEAAEAHDGGALQKPPYSYVALIATAIQESPEQRLPVGGIYRAIAARFPYYRLSQKSWQNTVRHTLSVHACFRRVPPRPPAQRARSHDWQLDPAFRHVLQQRGHRRRKPDPGPPAPQQPPAGAPHLDPPYYLPGPYPPLAGSPPAAAYFVATGQGQPGLGPLGAYGAYPGFLVPHPWSRAAAFCLQPPDVPLGPRWTWPQEGVEPGLDL</sequence>
<accession>A0ACB8EF50</accession>
<name>A0ACB8EF50_9SAUR</name>
<dbReference type="Proteomes" id="UP000827872">
    <property type="component" value="Linkage Group LG16"/>
</dbReference>
<evidence type="ECO:0000313" key="2">
    <source>
        <dbReference type="Proteomes" id="UP000827872"/>
    </source>
</evidence>
<organism evidence="1 2">
    <name type="scientific">Sphaerodactylus townsendi</name>
    <dbReference type="NCBI Taxonomy" id="933632"/>
    <lineage>
        <taxon>Eukaryota</taxon>
        <taxon>Metazoa</taxon>
        <taxon>Chordata</taxon>
        <taxon>Craniata</taxon>
        <taxon>Vertebrata</taxon>
        <taxon>Euteleostomi</taxon>
        <taxon>Lepidosauria</taxon>
        <taxon>Squamata</taxon>
        <taxon>Bifurcata</taxon>
        <taxon>Gekkota</taxon>
        <taxon>Sphaerodactylidae</taxon>
        <taxon>Sphaerodactylus</taxon>
    </lineage>
</organism>
<comment type="caution">
    <text evidence="1">The sequence shown here is derived from an EMBL/GenBank/DDBJ whole genome shotgun (WGS) entry which is preliminary data.</text>
</comment>
<evidence type="ECO:0000313" key="1">
    <source>
        <dbReference type="EMBL" id="KAH7990958.1"/>
    </source>
</evidence>
<dbReference type="EMBL" id="CM037629">
    <property type="protein sequence ID" value="KAH7990958.1"/>
    <property type="molecule type" value="Genomic_DNA"/>
</dbReference>
<reference evidence="1" key="1">
    <citation type="submission" date="2021-08" db="EMBL/GenBank/DDBJ databases">
        <title>The first chromosome-level gecko genome reveals the dynamic sex chromosomes of Neotropical dwarf geckos (Sphaerodactylidae: Sphaerodactylus).</title>
        <authorList>
            <person name="Pinto B.J."/>
            <person name="Keating S.E."/>
            <person name="Gamble T."/>
        </authorList>
    </citation>
    <scope>NUCLEOTIDE SEQUENCE</scope>
    <source>
        <strain evidence="1">TG3544</strain>
    </source>
</reference>
<gene>
    <name evidence="1" type="ORF">K3G42_013184</name>
</gene>
<protein>
    <submittedName>
        <fullName evidence="1">Uncharacterized protein</fullName>
    </submittedName>
</protein>
<proteinExistence type="predicted"/>